<comment type="similarity">
    <text evidence="1">Belongs to the APC1 family.</text>
</comment>
<evidence type="ECO:0000256" key="1">
    <source>
        <dbReference type="ARBA" id="ARBA00010547"/>
    </source>
</evidence>
<dbReference type="RefSeq" id="XP_018749280.1">
    <property type="nucleotide sequence ID" value="XM_018892564.1"/>
</dbReference>
<keyword evidence="4" id="KW-0131">Cell cycle</keyword>
<dbReference type="GO" id="GO:0051301">
    <property type="term" value="P:cell division"/>
    <property type="evidence" value="ECO:0007669"/>
    <property type="project" value="UniProtKB-KW"/>
</dbReference>
<dbReference type="EMBL" id="DS022246">
    <property type="protein sequence ID" value="EWG43089.1"/>
    <property type="molecule type" value="Genomic_DNA"/>
</dbReference>
<dbReference type="STRING" id="334819.W7M6J1"/>
<dbReference type="FunFam" id="1.25.10.10:FF:000217">
    <property type="entry name" value="20S cyclosome subunit (APC1/BimE)"/>
    <property type="match status" value="1"/>
</dbReference>
<keyword evidence="3" id="KW-0498">Mitosis</keyword>
<keyword evidence="2" id="KW-0132">Cell division</keyword>
<dbReference type="VEuPathDB" id="FungiDB:FVEG_04711"/>
<evidence type="ECO:0000313" key="7">
    <source>
        <dbReference type="EMBL" id="EWG43089.1"/>
    </source>
</evidence>
<dbReference type="PANTHER" id="PTHR12827:SF3">
    <property type="entry name" value="ANAPHASE-PROMOTING COMPLEX SUBUNIT 1"/>
    <property type="match status" value="1"/>
</dbReference>
<dbReference type="Proteomes" id="UP000009096">
    <property type="component" value="Chromosome 4"/>
</dbReference>
<dbReference type="GO" id="GO:0007091">
    <property type="term" value="P:metaphase/anaphase transition of mitotic cell cycle"/>
    <property type="evidence" value="ECO:0007669"/>
    <property type="project" value="TreeGrafter"/>
</dbReference>
<dbReference type="InterPro" id="IPR011989">
    <property type="entry name" value="ARM-like"/>
</dbReference>
<dbReference type="GeneID" id="30062752"/>
<dbReference type="GO" id="GO:0070979">
    <property type="term" value="P:protein K11-linked ubiquitination"/>
    <property type="evidence" value="ECO:0007669"/>
    <property type="project" value="TreeGrafter"/>
</dbReference>
<proteinExistence type="inferred from homology"/>
<dbReference type="InterPro" id="IPR024990">
    <property type="entry name" value="Apc1"/>
</dbReference>
<dbReference type="GO" id="GO:0060090">
    <property type="term" value="F:molecular adaptor activity"/>
    <property type="evidence" value="ECO:0007669"/>
    <property type="project" value="TreeGrafter"/>
</dbReference>
<keyword evidence="8" id="KW-1185">Reference proteome</keyword>
<dbReference type="GO" id="GO:0005680">
    <property type="term" value="C:anaphase-promoting complex"/>
    <property type="evidence" value="ECO:0007669"/>
    <property type="project" value="InterPro"/>
</dbReference>
<organism evidence="7 8">
    <name type="scientific">Gibberella moniliformis (strain M3125 / FGSC 7600)</name>
    <name type="common">Maize ear and stalk rot fungus</name>
    <name type="synonym">Fusarium verticillioides</name>
    <dbReference type="NCBI Taxonomy" id="334819"/>
    <lineage>
        <taxon>Eukaryota</taxon>
        <taxon>Fungi</taxon>
        <taxon>Dikarya</taxon>
        <taxon>Ascomycota</taxon>
        <taxon>Pezizomycotina</taxon>
        <taxon>Sordariomycetes</taxon>
        <taxon>Hypocreomycetidae</taxon>
        <taxon>Hypocreales</taxon>
        <taxon>Nectriaceae</taxon>
        <taxon>Fusarium</taxon>
        <taxon>Fusarium fujikuroi species complex</taxon>
    </lineage>
</organism>
<evidence type="ECO:0000256" key="4">
    <source>
        <dbReference type="ARBA" id="ARBA00023306"/>
    </source>
</evidence>
<dbReference type="eggNOG" id="KOG1858">
    <property type="taxonomic scope" value="Eukaryota"/>
</dbReference>
<dbReference type="InterPro" id="IPR049255">
    <property type="entry name" value="Apc1_N"/>
</dbReference>
<feature type="domain" description="Anaphase-promoting complex subunit 1 N-terminal" evidence="6">
    <location>
        <begin position="30"/>
        <end position="749"/>
    </location>
</feature>
<evidence type="ECO:0000256" key="2">
    <source>
        <dbReference type="ARBA" id="ARBA00022618"/>
    </source>
</evidence>
<dbReference type="Gene3D" id="1.25.10.10">
    <property type="entry name" value="Leucine-rich Repeat Variant"/>
    <property type="match status" value="3"/>
</dbReference>
<gene>
    <name evidence="7" type="ORF">FVEG_04711</name>
</gene>
<feature type="region of interest" description="Disordered" evidence="5">
    <location>
        <begin position="321"/>
        <end position="371"/>
    </location>
</feature>
<name>W7M6J1_GIBM7</name>
<evidence type="ECO:0000313" key="8">
    <source>
        <dbReference type="Proteomes" id="UP000009096"/>
    </source>
</evidence>
<dbReference type="Pfam" id="PF12859">
    <property type="entry name" value="ANAPC1"/>
    <property type="match status" value="1"/>
</dbReference>
<dbReference type="EMBL" id="CM000581">
    <property type="protein sequence ID" value="EWG43089.1"/>
    <property type="molecule type" value="Genomic_DNA"/>
</dbReference>
<dbReference type="GO" id="GO:0031145">
    <property type="term" value="P:anaphase-promoting complex-dependent catabolic process"/>
    <property type="evidence" value="ECO:0007669"/>
    <property type="project" value="TreeGrafter"/>
</dbReference>
<evidence type="ECO:0000256" key="5">
    <source>
        <dbReference type="SAM" id="MobiDB-lite"/>
    </source>
</evidence>
<dbReference type="PANTHER" id="PTHR12827">
    <property type="entry name" value="MEIOTIC CHECKPOINT REGULATOR TSG24 FAMILY MEMBER"/>
    <property type="match status" value="1"/>
</dbReference>
<evidence type="ECO:0000259" key="6">
    <source>
        <dbReference type="Pfam" id="PF12859"/>
    </source>
</evidence>
<evidence type="ECO:0000256" key="3">
    <source>
        <dbReference type="ARBA" id="ARBA00022776"/>
    </source>
</evidence>
<protein>
    <submittedName>
        <fullName evidence="7">Anaphase-promoting complex subunit 1</fullName>
    </submittedName>
</protein>
<accession>W7M6J1</accession>
<sequence>MATVKSLGLHQPSGLQHAINEQLLPPNPPPTSYTWDISTEDRLDGDLEDEILSTEQCVIWCRGGIFRKTFRFELEKEPVIQALLAYFPASKDDKSTQEEEAQSDQRPALSKALVVFLKTQAHIYFLSGTSHIVHMPFEVETAFAGPVGVIIQRKQKAESVAPISFKFPRVPPNSFVSSQLTAFNSSQLTAFSVEGLGKPKALPLRLSSTLDNLWEAPLEQPESRWPRLVSLTDPLLELGLVVTNQEPQNGKSLRQTATKKLAFLDSAEEVLHVEEIKIPGALTQDLSQPLIIAVTINRETSEYTVWRLTYLQHEDRFLARQKDAKSKTARRRSSMPPAFASTPGTPVQPNLRESFGAPLPGKRPRKSERLEKPMIDLVSSLEQQDKEGSGVARRSSRRVSSMLARADLSASHERAILPDQPLLSSHVGARRHESQGSHARLSANYAHQIHPSLSSLLAAPFYEGLDEGFYNMGLDDHEFDGLQHEILFTKLHSVPMNNSNVRYSDKPARTQTKVFILVAPPFAIDGHDQSQLLIGIQDATERRLQLLTLELGIQRGTNMGTKQGKKNKPDGTTVVATVVDRRHAQNVVDSCKLMDGDHSAILILSESMDGRHELSTQAPWSVLTKISLSLLFVDNTRSLQYCGRVVDRDVTQRKSEVIDLSNGSIVGVRHPRQGGIVDVVDAEGRLHELRIQLEPRSPHARRVLDVCRSILPHALGEHIFAGWLHCMQWMGGHGETNTDIEWPAMTVLLLSLFLSLGWTGTKPLQKTRQLLRRRRHPSGTFGSIRESEDWRYLEKAETSNSLGCPTWMMNGGWEWALDEDGDDPGDETPSTTFISKHISMAKEYMASILGETAFGAVGYMPTSLGKSMESRRKVAVDVFMGLHLLLEEEKLDIMTPEFRSPGRADLRVIMCQIARWLRWPSFIAIYEAGIQEDVDQRHDSDLNLRPAIPQPPVRPDVVNWIQSRLTGERRVPYITPADVYYAGSQLSEAEKSQDRRWESILPRTLMFKQFFKFMKPSTSAVQMVEAMRDAGITPLILDTLPEAILTPLRDAISLCQPHPPTSWSKDLLELVDRRDISLILAPGKQAKPSASKILFSEEKVCWGFFHQGVAAGLAISPQAQGIDTSWILYNKPGQDLNNRHAGFLLALGLNGHLKDVAKWVAFKYLTPKHTMTSIGLLLGLAASYMGTMDSLITRLLSVHATRMLPRGAAELNLSPLTQTSGIMGIGLLYANSQHRRMSEIMLSEIEHIDEEDEEEPLRSECYRLAAGFALGFINLGKGNDLKGLHDMRLTEKLISHATTTKNIEVVHILDRAAAGAVMALALIYMKSEDQIVARKIDIPNSVLQFDYIRPDILLLRTLTKNIIMWSKIEPTFAWIRKNLPRPYRSQFKLQSTTKLQSTDMAFHSIVAGLCFSIALRFSGSASPKVRDLLLYYLDQFMRIAQIPSTAGMHPNGTPPYDEELTRTNARMCQDIVAISASIVMAGTGDVPVLRRLRALHGRDDPETPYGSHLAAHLAIGALFLGCGTATFGTSNLAIASLLVAFYPIFPTSVMDNRSHLQALRHFWVLATEQRCLVTKDVLTGQPITVPVQIRMHQIASLSTTCGPQFWDVELDFSNPEVRAAFQDTQSLYLRRRPPREGAFASTLRALGRDENSKDPLEWVFGLEGLRGISYAERAVVLERGDDTQHSSSAIDARLEMAKGIAEGTDRERLEGARLLFEWASVRDRLRDTNMFDSQETITESHVRREVVREDDQDATVEDGGVWWMRDSVVENLKGMVWLASREGEH</sequence>
<reference evidence="7 8" key="1">
    <citation type="journal article" date="2010" name="Nature">
        <title>Comparative genomics reveals mobile pathogenicity chromosomes in Fusarium.</title>
        <authorList>
            <person name="Ma L.J."/>
            <person name="van der Does H.C."/>
            <person name="Borkovich K.A."/>
            <person name="Coleman J.J."/>
            <person name="Daboussi M.J."/>
            <person name="Di Pietro A."/>
            <person name="Dufresne M."/>
            <person name="Freitag M."/>
            <person name="Grabherr M."/>
            <person name="Henrissat B."/>
            <person name="Houterman P.M."/>
            <person name="Kang S."/>
            <person name="Shim W.B."/>
            <person name="Woloshuk C."/>
            <person name="Xie X."/>
            <person name="Xu J.R."/>
            <person name="Antoniw J."/>
            <person name="Baker S.E."/>
            <person name="Bluhm B.H."/>
            <person name="Breakspear A."/>
            <person name="Brown D.W."/>
            <person name="Butchko R.A."/>
            <person name="Chapman S."/>
            <person name="Coulson R."/>
            <person name="Coutinho P.M."/>
            <person name="Danchin E.G."/>
            <person name="Diener A."/>
            <person name="Gale L.R."/>
            <person name="Gardiner D.M."/>
            <person name="Goff S."/>
            <person name="Hammond-Kosack K.E."/>
            <person name="Hilburn K."/>
            <person name="Hua-Van A."/>
            <person name="Jonkers W."/>
            <person name="Kazan K."/>
            <person name="Kodira C.D."/>
            <person name="Koehrsen M."/>
            <person name="Kumar L."/>
            <person name="Lee Y.H."/>
            <person name="Li L."/>
            <person name="Manners J.M."/>
            <person name="Miranda-Saavedra D."/>
            <person name="Mukherjee M."/>
            <person name="Park G."/>
            <person name="Park J."/>
            <person name="Park S.Y."/>
            <person name="Proctor R.H."/>
            <person name="Regev A."/>
            <person name="Ruiz-Roldan M.C."/>
            <person name="Sain D."/>
            <person name="Sakthikumar S."/>
            <person name="Sykes S."/>
            <person name="Schwartz D.C."/>
            <person name="Turgeon B.G."/>
            <person name="Wapinski I."/>
            <person name="Yoder O."/>
            <person name="Young S."/>
            <person name="Zeng Q."/>
            <person name="Zhou S."/>
            <person name="Galagan J."/>
            <person name="Cuomo C.A."/>
            <person name="Kistler H.C."/>
            <person name="Rep M."/>
        </authorList>
    </citation>
    <scope>NUCLEOTIDE SEQUENCE [LARGE SCALE GENOMIC DNA]</scope>
    <source>
        <strain evidence="8">M3125 / FGSC 7600</strain>
    </source>
</reference>
<dbReference type="OrthoDB" id="26401at2759"/>
<dbReference type="KEGG" id="fvr:FVEG_04711"/>